<organism evidence="1 2">
    <name type="scientific">Roseateles saccharophilus</name>
    <name type="common">Pseudomonas saccharophila</name>
    <dbReference type="NCBI Taxonomy" id="304"/>
    <lineage>
        <taxon>Bacteria</taxon>
        <taxon>Pseudomonadati</taxon>
        <taxon>Pseudomonadota</taxon>
        <taxon>Betaproteobacteria</taxon>
        <taxon>Burkholderiales</taxon>
        <taxon>Sphaerotilaceae</taxon>
        <taxon>Roseateles</taxon>
    </lineage>
</organism>
<evidence type="ECO:0000313" key="2">
    <source>
        <dbReference type="Proteomes" id="UP001180453"/>
    </source>
</evidence>
<dbReference type="RefSeq" id="WP_310263376.1">
    <property type="nucleotide sequence ID" value="NZ_JAVDXU010000001.1"/>
</dbReference>
<dbReference type="EMBL" id="JAVDXU010000001">
    <property type="protein sequence ID" value="MDR7269064.1"/>
    <property type="molecule type" value="Genomic_DNA"/>
</dbReference>
<evidence type="ECO:0008006" key="3">
    <source>
        <dbReference type="Google" id="ProtNLM"/>
    </source>
</evidence>
<protein>
    <recommendedName>
        <fullName evidence="3">DUF3455 domain-containing protein</fullName>
    </recommendedName>
</protein>
<dbReference type="PANTHER" id="PTHR35567">
    <property type="entry name" value="MALATE DEHYDROGENASE (AFU_ORTHOLOGUE AFUA_2G13800)"/>
    <property type="match status" value="1"/>
</dbReference>
<dbReference type="Pfam" id="PF11937">
    <property type="entry name" value="DUF3455"/>
    <property type="match status" value="1"/>
</dbReference>
<dbReference type="Proteomes" id="UP001180453">
    <property type="component" value="Unassembled WGS sequence"/>
</dbReference>
<name>A0ABU1YJN5_ROSSA</name>
<gene>
    <name evidence="1" type="ORF">J2X20_001693</name>
</gene>
<accession>A0ABU1YJN5</accession>
<reference evidence="1 2" key="1">
    <citation type="submission" date="2023-07" db="EMBL/GenBank/DDBJ databases">
        <title>Sorghum-associated microbial communities from plants grown in Nebraska, USA.</title>
        <authorList>
            <person name="Schachtman D."/>
        </authorList>
    </citation>
    <scope>NUCLEOTIDE SEQUENCE [LARGE SCALE GENOMIC DNA]</scope>
    <source>
        <strain evidence="1 2">BE314</strain>
    </source>
</reference>
<keyword evidence="2" id="KW-1185">Reference proteome</keyword>
<dbReference type="PANTHER" id="PTHR35567:SF1">
    <property type="entry name" value="CONSERVED FUNGAL PROTEIN (AFU_ORTHOLOGUE AFUA_1G14230)"/>
    <property type="match status" value="1"/>
</dbReference>
<sequence length="165" mass="17157">MLSVLALAGCVSAPQPPQVPANLQPPAGQTFVMEALASGVQIYDCAAKADGSGPGWVFKAPEATLADQRSNPLGKHYAGPTWEAPDGSKVVGEVKARAPSPTPETAIPWLLLAAKSNSGSGVFATVRSIQRLNTGGGVEPAEPCTTEKLGQQARVAYTAAYYFYR</sequence>
<evidence type="ECO:0000313" key="1">
    <source>
        <dbReference type="EMBL" id="MDR7269064.1"/>
    </source>
</evidence>
<comment type="caution">
    <text evidence="1">The sequence shown here is derived from an EMBL/GenBank/DDBJ whole genome shotgun (WGS) entry which is preliminary data.</text>
</comment>
<proteinExistence type="predicted"/>
<dbReference type="InterPro" id="IPR021851">
    <property type="entry name" value="DUF3455"/>
</dbReference>